<dbReference type="Proteomes" id="UP000326912">
    <property type="component" value="Unassembled WGS sequence"/>
</dbReference>
<sequence length="108" mass="12714">MSEPSSTRITRIILRSQQESYTYSEQEILEYSHMEQPFVLHLFEAGLIGRHDSASQEHHYSENDLLLLRRAQRLQRDLDINPEGIEVILRLLAHIEDLQRTLSHYTDA</sequence>
<evidence type="ECO:0000313" key="2">
    <source>
        <dbReference type="Proteomes" id="UP000326912"/>
    </source>
</evidence>
<keyword evidence="2" id="KW-1185">Reference proteome</keyword>
<dbReference type="EMBL" id="BKZW01000002">
    <property type="protein sequence ID" value="GER90396.1"/>
    <property type="molecule type" value="Genomic_DNA"/>
</dbReference>
<evidence type="ECO:0000313" key="1">
    <source>
        <dbReference type="EMBL" id="GER90396.1"/>
    </source>
</evidence>
<dbReference type="AlphaFoldDB" id="A0A5J4KYZ7"/>
<proteinExistence type="predicted"/>
<name>A0A5J4KYZ7_9CHLR</name>
<protein>
    <recommendedName>
        <fullName evidence="3">MerR family transcriptional regulator</fullName>
    </recommendedName>
</protein>
<dbReference type="Gene3D" id="1.10.1660.10">
    <property type="match status" value="1"/>
</dbReference>
<dbReference type="RefSeq" id="WP_151758145.1">
    <property type="nucleotide sequence ID" value="NZ_BKZW01000002.1"/>
</dbReference>
<evidence type="ECO:0008006" key="3">
    <source>
        <dbReference type="Google" id="ProtNLM"/>
    </source>
</evidence>
<accession>A0A5J4KYZ7</accession>
<dbReference type="Pfam" id="PF13591">
    <property type="entry name" value="MerR_2"/>
    <property type="match status" value="1"/>
</dbReference>
<gene>
    <name evidence="1" type="ORF">KDW_45580</name>
</gene>
<reference evidence="1 2" key="1">
    <citation type="submission" date="2019-10" db="EMBL/GenBank/DDBJ databases">
        <title>Dictyobacter vulcani sp. nov., within the class Ktedonobacteria, isolated from soil of volcanic Mt. Zao.</title>
        <authorList>
            <person name="Zheng Y."/>
            <person name="Wang C.M."/>
            <person name="Sakai Y."/>
            <person name="Abe K."/>
            <person name="Yokota A."/>
            <person name="Yabe S."/>
        </authorList>
    </citation>
    <scope>NUCLEOTIDE SEQUENCE [LARGE SCALE GENOMIC DNA]</scope>
    <source>
        <strain evidence="1 2">W12</strain>
    </source>
</reference>
<organism evidence="1 2">
    <name type="scientific">Dictyobacter vulcani</name>
    <dbReference type="NCBI Taxonomy" id="2607529"/>
    <lineage>
        <taxon>Bacteria</taxon>
        <taxon>Bacillati</taxon>
        <taxon>Chloroflexota</taxon>
        <taxon>Ktedonobacteria</taxon>
        <taxon>Ktedonobacterales</taxon>
        <taxon>Dictyobacteraceae</taxon>
        <taxon>Dictyobacter</taxon>
    </lineage>
</organism>
<comment type="caution">
    <text evidence="1">The sequence shown here is derived from an EMBL/GenBank/DDBJ whole genome shotgun (WGS) entry which is preliminary data.</text>
</comment>